<sequence>MPLKARAPENRKARRSAVVTVLDIGSTKTVCIIARMVPNNGGQFLPGRTHAPEVIGIGHTRSFGVKSGLINDLDAAEQSIRHAVDAAERMAGLTVDSIIVNISAGRLASHISSASIELDESRPISAGDIRKVLKAAIARASNVDRTVVHMLPVDHVLDGERGIVDPRGMIGRELTLNMHVLTADSAPLRNVELCVNRAHLSVEAMVATPYASGLSALVDDELDLGCACVDMGGGTTSVAIFADRAFIHADSIAVGGHHVTMDIARGFSCRLDDAERLKVMQGSALATPADERDVIQVPAIGDEDQGEVTQVPRSLLNRIIAARVEETLEMLRDRINKSGYSSVVGKRVVLTGGAAQMTGLPELARRILGRNVRIGRPLGVSGLPTSAKGPAFAAAAGLMIYPQVSDNDQRSMKFGDPFRVAGTGTDGPLGRMTQWLKESF</sequence>
<comment type="similarity">
    <text evidence="5 6">Belongs to the FtsA/MreB family.</text>
</comment>
<dbReference type="GO" id="GO:0009898">
    <property type="term" value="C:cytoplasmic side of plasma membrane"/>
    <property type="evidence" value="ECO:0007669"/>
    <property type="project" value="UniProtKB-UniRule"/>
</dbReference>
<proteinExistence type="inferred from homology"/>
<dbReference type="NCBIfam" id="TIGR01174">
    <property type="entry name" value="ftsA"/>
    <property type="match status" value="1"/>
</dbReference>
<name>A0A6N1VDG7_9HYPH</name>
<keyword evidence="1 5" id="KW-1003">Cell membrane</keyword>
<evidence type="ECO:0000313" key="9">
    <source>
        <dbReference type="Proteomes" id="UP000509367"/>
    </source>
</evidence>
<evidence type="ECO:0000256" key="5">
    <source>
        <dbReference type="HAMAP-Rule" id="MF_02033"/>
    </source>
</evidence>
<dbReference type="GO" id="GO:0032153">
    <property type="term" value="C:cell division site"/>
    <property type="evidence" value="ECO:0007669"/>
    <property type="project" value="UniProtKB-UniRule"/>
</dbReference>
<evidence type="ECO:0000256" key="3">
    <source>
        <dbReference type="ARBA" id="ARBA00023136"/>
    </source>
</evidence>
<dbReference type="Gene3D" id="3.30.420.40">
    <property type="match status" value="2"/>
</dbReference>
<protein>
    <recommendedName>
        <fullName evidence="5 6">Cell division protein FtsA</fullName>
    </recommendedName>
</protein>
<reference evidence="8 9" key="1">
    <citation type="submission" date="2020-06" db="EMBL/GenBank/DDBJ databases">
        <title>Oricola thermophila sp. nov. isolated from a tidal sediments.</title>
        <authorList>
            <person name="Kwon K.K."/>
            <person name="Yang S.-H."/>
            <person name="Park M.-J."/>
        </authorList>
    </citation>
    <scope>NUCLEOTIDE SEQUENCE [LARGE SCALE GENOMIC DNA]</scope>
    <source>
        <strain evidence="8 9">MEBiC13590</strain>
    </source>
</reference>
<feature type="domain" description="SHS2" evidence="7">
    <location>
        <begin position="19"/>
        <end position="216"/>
    </location>
</feature>
<gene>
    <name evidence="5 8" type="primary">ftsA</name>
    <name evidence="8" type="ORF">HTY61_01370</name>
</gene>
<dbReference type="InterPro" id="IPR020823">
    <property type="entry name" value="Cell_div_FtsA"/>
</dbReference>
<keyword evidence="9" id="KW-1185">Reference proteome</keyword>
<dbReference type="EMBL" id="CP054836">
    <property type="protein sequence ID" value="QKV17209.1"/>
    <property type="molecule type" value="Genomic_DNA"/>
</dbReference>
<comment type="function">
    <text evidence="5 6">Cell division protein that is involved in the assembly of the Z ring. May serve as a membrane anchor for the Z ring.</text>
</comment>
<dbReference type="GO" id="GO:0043093">
    <property type="term" value="P:FtsZ-dependent cytokinesis"/>
    <property type="evidence" value="ECO:0007669"/>
    <property type="project" value="UniProtKB-UniRule"/>
</dbReference>
<dbReference type="Pfam" id="PF02491">
    <property type="entry name" value="SHS2_FTSA"/>
    <property type="match status" value="1"/>
</dbReference>
<comment type="subunit">
    <text evidence="5">Self-interacts. Interacts with FtsZ.</text>
</comment>
<evidence type="ECO:0000256" key="4">
    <source>
        <dbReference type="ARBA" id="ARBA00023306"/>
    </source>
</evidence>
<evidence type="ECO:0000259" key="7">
    <source>
        <dbReference type="SMART" id="SM00842"/>
    </source>
</evidence>
<evidence type="ECO:0000256" key="2">
    <source>
        <dbReference type="ARBA" id="ARBA00022618"/>
    </source>
</evidence>
<dbReference type="Pfam" id="PF14450">
    <property type="entry name" value="FtsA"/>
    <property type="match status" value="2"/>
</dbReference>
<dbReference type="InterPro" id="IPR003494">
    <property type="entry name" value="SHS2_FtsA"/>
</dbReference>
<dbReference type="Gene3D" id="3.30.1490.110">
    <property type="match status" value="1"/>
</dbReference>
<dbReference type="SMART" id="SM00842">
    <property type="entry name" value="FtsA"/>
    <property type="match status" value="1"/>
</dbReference>
<dbReference type="CDD" id="cd24048">
    <property type="entry name" value="ASKHA_NBD_FtsA"/>
    <property type="match status" value="1"/>
</dbReference>
<keyword evidence="3 5" id="KW-0472">Membrane</keyword>
<dbReference type="Proteomes" id="UP000509367">
    <property type="component" value="Chromosome"/>
</dbReference>
<dbReference type="KEGG" id="orm:HTY61_01370"/>
<keyword evidence="2 5" id="KW-0132">Cell division</keyword>
<dbReference type="PANTHER" id="PTHR32432">
    <property type="entry name" value="CELL DIVISION PROTEIN FTSA-RELATED"/>
    <property type="match status" value="1"/>
</dbReference>
<organism evidence="8 9">
    <name type="scientific">Oricola thermophila</name>
    <dbReference type="NCBI Taxonomy" id="2742145"/>
    <lineage>
        <taxon>Bacteria</taxon>
        <taxon>Pseudomonadati</taxon>
        <taxon>Pseudomonadota</taxon>
        <taxon>Alphaproteobacteria</taxon>
        <taxon>Hyphomicrobiales</taxon>
        <taxon>Ahrensiaceae</taxon>
        <taxon>Oricola</taxon>
    </lineage>
</organism>
<comment type="subcellular location">
    <subcellularLocation>
        <location evidence="5">Cell membrane</location>
        <topology evidence="5">Peripheral membrane protein</topology>
        <orientation evidence="5">Cytoplasmic side</orientation>
    </subcellularLocation>
    <text evidence="5">Localizes to the Z ring in an FtsZ-dependent manner. Targeted to the membrane through a conserved C-terminal amphipathic helix.</text>
</comment>
<evidence type="ECO:0000313" key="8">
    <source>
        <dbReference type="EMBL" id="QKV17209.1"/>
    </source>
</evidence>
<dbReference type="AlphaFoldDB" id="A0A6N1VDG7"/>
<accession>A0A6N1VDG7</accession>
<keyword evidence="4 5" id="KW-0131">Cell cycle</keyword>
<dbReference type="SUPFAM" id="SSF53067">
    <property type="entry name" value="Actin-like ATPase domain"/>
    <property type="match status" value="2"/>
</dbReference>
<evidence type="ECO:0000256" key="1">
    <source>
        <dbReference type="ARBA" id="ARBA00022475"/>
    </source>
</evidence>
<dbReference type="HAMAP" id="MF_02033">
    <property type="entry name" value="FtsA"/>
    <property type="match status" value="1"/>
</dbReference>
<dbReference type="RefSeq" id="WP_175275105.1">
    <property type="nucleotide sequence ID" value="NZ_CP054836.1"/>
</dbReference>
<evidence type="ECO:0000256" key="6">
    <source>
        <dbReference type="PIRNR" id="PIRNR003101"/>
    </source>
</evidence>
<dbReference type="PIRSF" id="PIRSF003101">
    <property type="entry name" value="FtsA"/>
    <property type="match status" value="1"/>
</dbReference>
<dbReference type="PANTHER" id="PTHR32432:SF4">
    <property type="entry name" value="CELL DIVISION PROTEIN FTSA"/>
    <property type="match status" value="1"/>
</dbReference>
<dbReference type="InterPro" id="IPR043129">
    <property type="entry name" value="ATPase_NBD"/>
</dbReference>
<dbReference type="InterPro" id="IPR050696">
    <property type="entry name" value="FtsA/MreB"/>
</dbReference>